<evidence type="ECO:0000313" key="3">
    <source>
        <dbReference type="Proteomes" id="UP000886998"/>
    </source>
</evidence>
<evidence type="ECO:0000313" key="2">
    <source>
        <dbReference type="EMBL" id="GFY71026.1"/>
    </source>
</evidence>
<evidence type="ECO:0000256" key="1">
    <source>
        <dbReference type="SAM" id="MobiDB-lite"/>
    </source>
</evidence>
<accession>A0A8X6YHD2</accession>
<protein>
    <submittedName>
        <fullName evidence="2">Uncharacterized protein</fullName>
    </submittedName>
</protein>
<comment type="caution">
    <text evidence="2">The sequence shown here is derived from an EMBL/GenBank/DDBJ whole genome shotgun (WGS) entry which is preliminary data.</text>
</comment>
<organism evidence="2 3">
    <name type="scientific">Trichonephila inaurata madagascariensis</name>
    <dbReference type="NCBI Taxonomy" id="2747483"/>
    <lineage>
        <taxon>Eukaryota</taxon>
        <taxon>Metazoa</taxon>
        <taxon>Ecdysozoa</taxon>
        <taxon>Arthropoda</taxon>
        <taxon>Chelicerata</taxon>
        <taxon>Arachnida</taxon>
        <taxon>Araneae</taxon>
        <taxon>Araneomorphae</taxon>
        <taxon>Entelegynae</taxon>
        <taxon>Araneoidea</taxon>
        <taxon>Nephilidae</taxon>
        <taxon>Trichonephila</taxon>
        <taxon>Trichonephila inaurata</taxon>
    </lineage>
</organism>
<proteinExistence type="predicted"/>
<feature type="region of interest" description="Disordered" evidence="1">
    <location>
        <begin position="61"/>
        <end position="149"/>
    </location>
</feature>
<sequence length="149" mass="16760">MRKSHLIQLPWQPSAKDGPVSMVTDIFIDKMAAKNPAFRTWEIRHWNRNGFRMRCHAEHRSAVVSAQGHPAADDPQHRAAGAPHRENHTVQQFASDDWKHNPRPRGSQQQHPGCQRHRDNGGFRVGGVPAEEFSRNGSGLGRVADPVDL</sequence>
<dbReference type="Proteomes" id="UP000886998">
    <property type="component" value="Unassembled WGS sequence"/>
</dbReference>
<name>A0A8X6YHD2_9ARAC</name>
<gene>
    <name evidence="2" type="ORF">TNIN_45221</name>
</gene>
<keyword evidence="3" id="KW-1185">Reference proteome</keyword>
<reference evidence="2" key="1">
    <citation type="submission" date="2020-08" db="EMBL/GenBank/DDBJ databases">
        <title>Multicomponent nature underlies the extraordinary mechanical properties of spider dragline silk.</title>
        <authorList>
            <person name="Kono N."/>
            <person name="Nakamura H."/>
            <person name="Mori M."/>
            <person name="Yoshida Y."/>
            <person name="Ohtoshi R."/>
            <person name="Malay A.D."/>
            <person name="Moran D.A.P."/>
            <person name="Tomita M."/>
            <person name="Numata K."/>
            <person name="Arakawa K."/>
        </authorList>
    </citation>
    <scope>NUCLEOTIDE SEQUENCE</scope>
</reference>
<dbReference type="AlphaFoldDB" id="A0A8X6YHD2"/>
<feature type="compositionally biased region" description="Basic and acidic residues" evidence="1">
    <location>
        <begin position="71"/>
        <end position="88"/>
    </location>
</feature>
<dbReference type="EMBL" id="BMAV01018576">
    <property type="protein sequence ID" value="GFY71026.1"/>
    <property type="molecule type" value="Genomic_DNA"/>
</dbReference>